<sequence>MDKDCKQAYELLAEIREWEDSADPWSFADAVRVLLDNPKFVSEADFQASALIRPFFLSEFLKEVEGGSDRLACLVGAIVGVIAEASDEQEL</sequence>
<dbReference type="EMBL" id="AMWG01000116">
    <property type="protein sequence ID" value="ELP32043.1"/>
    <property type="molecule type" value="Genomic_DNA"/>
</dbReference>
<dbReference type="Proteomes" id="UP000010959">
    <property type="component" value="Unassembled WGS sequence"/>
</dbReference>
<proteinExistence type="predicted"/>
<organism evidence="1 2">
    <name type="scientific">Rhodopirellula baltica SWK14</name>
    <dbReference type="NCBI Taxonomy" id="993516"/>
    <lineage>
        <taxon>Bacteria</taxon>
        <taxon>Pseudomonadati</taxon>
        <taxon>Planctomycetota</taxon>
        <taxon>Planctomycetia</taxon>
        <taxon>Pirellulales</taxon>
        <taxon>Pirellulaceae</taxon>
        <taxon>Rhodopirellula</taxon>
    </lineage>
</organism>
<dbReference type="PATRIC" id="fig|993516.3.peg.4323"/>
<protein>
    <submittedName>
        <fullName evidence="1">Uncharacterized protein</fullName>
    </submittedName>
</protein>
<reference evidence="1 2" key="1">
    <citation type="journal article" date="2013" name="Mar. Genomics">
        <title>Expression of sulfatases in Rhodopirellula baltica and the diversity of sulfatases in the genus Rhodopirellula.</title>
        <authorList>
            <person name="Wegner C.E."/>
            <person name="Richter-Heitmann T."/>
            <person name="Klindworth A."/>
            <person name="Klockow C."/>
            <person name="Richter M."/>
            <person name="Achstetter T."/>
            <person name="Glockner F.O."/>
            <person name="Harder J."/>
        </authorList>
    </citation>
    <scope>NUCLEOTIDE SEQUENCE [LARGE SCALE GENOMIC DNA]</scope>
    <source>
        <strain evidence="1 2">SWK14</strain>
    </source>
</reference>
<name>L7CDH9_RHOBT</name>
<evidence type="ECO:0000313" key="2">
    <source>
        <dbReference type="Proteomes" id="UP000010959"/>
    </source>
</evidence>
<comment type="caution">
    <text evidence="1">The sequence shown here is derived from an EMBL/GenBank/DDBJ whole genome shotgun (WGS) entry which is preliminary data.</text>
</comment>
<accession>L7CDH9</accession>
<gene>
    <name evidence="1" type="ORF">RBSWK_04041</name>
</gene>
<evidence type="ECO:0000313" key="1">
    <source>
        <dbReference type="EMBL" id="ELP32043.1"/>
    </source>
</evidence>
<dbReference type="AlphaFoldDB" id="L7CDH9"/>